<dbReference type="PANTHER" id="PTHR43401">
    <property type="entry name" value="L-THREONINE 3-DEHYDROGENASE"/>
    <property type="match status" value="1"/>
</dbReference>
<dbReference type="AlphaFoldDB" id="A0A0B1R1E1"/>
<dbReference type="GO" id="GO:0016616">
    <property type="term" value="F:oxidoreductase activity, acting on the CH-OH group of donors, NAD or NADP as acceptor"/>
    <property type="evidence" value="ECO:0007669"/>
    <property type="project" value="UniProtKB-ARBA"/>
</dbReference>
<dbReference type="SUPFAM" id="SSF51735">
    <property type="entry name" value="NAD(P)-binding Rossmann-fold domains"/>
    <property type="match status" value="1"/>
</dbReference>
<dbReference type="CDD" id="cd08261">
    <property type="entry name" value="Zn_ADH7"/>
    <property type="match status" value="1"/>
</dbReference>
<dbReference type="PROSITE" id="PS00059">
    <property type="entry name" value="ADH_ZINC"/>
    <property type="match status" value="1"/>
</dbReference>
<evidence type="ECO:0000259" key="5">
    <source>
        <dbReference type="SMART" id="SM00829"/>
    </source>
</evidence>
<protein>
    <submittedName>
        <fullName evidence="6">Galactonate oxidoreductase</fullName>
    </submittedName>
</protein>
<dbReference type="Pfam" id="PF08240">
    <property type="entry name" value="ADH_N"/>
    <property type="match status" value="1"/>
</dbReference>
<dbReference type="PANTHER" id="PTHR43401:SF3">
    <property type="entry name" value="L-GALACTONATE-5-DEHYDROGENASE"/>
    <property type="match status" value="1"/>
</dbReference>
<organism evidence="6 7">
    <name type="scientific">Pantoea rodasii</name>
    <dbReference type="NCBI Taxonomy" id="1076549"/>
    <lineage>
        <taxon>Bacteria</taxon>
        <taxon>Pseudomonadati</taxon>
        <taxon>Pseudomonadota</taxon>
        <taxon>Gammaproteobacteria</taxon>
        <taxon>Enterobacterales</taxon>
        <taxon>Erwiniaceae</taxon>
        <taxon>Pantoea</taxon>
    </lineage>
</organism>
<keyword evidence="3" id="KW-0560">Oxidoreductase</keyword>
<dbReference type="SMART" id="SM00829">
    <property type="entry name" value="PKS_ER"/>
    <property type="match status" value="1"/>
</dbReference>
<dbReference type="InterPro" id="IPR050129">
    <property type="entry name" value="Zn_alcohol_dh"/>
</dbReference>
<dbReference type="InterPro" id="IPR011032">
    <property type="entry name" value="GroES-like_sf"/>
</dbReference>
<dbReference type="Pfam" id="PF00107">
    <property type="entry name" value="ADH_zinc_N"/>
    <property type="match status" value="1"/>
</dbReference>
<dbReference type="InterPro" id="IPR013154">
    <property type="entry name" value="ADH-like_N"/>
</dbReference>
<accession>A0A0B1R1E1</accession>
<evidence type="ECO:0000256" key="2">
    <source>
        <dbReference type="ARBA" id="ARBA00022833"/>
    </source>
</evidence>
<evidence type="ECO:0000313" key="7">
    <source>
        <dbReference type="Proteomes" id="UP000030853"/>
    </source>
</evidence>
<dbReference type="Gene3D" id="3.40.50.720">
    <property type="entry name" value="NAD(P)-binding Rossmann-like Domain"/>
    <property type="match status" value="1"/>
</dbReference>
<evidence type="ECO:0000256" key="1">
    <source>
        <dbReference type="ARBA" id="ARBA00022723"/>
    </source>
</evidence>
<dbReference type="InterPro" id="IPR002328">
    <property type="entry name" value="ADH_Zn_CS"/>
</dbReference>
<dbReference type="RefSeq" id="WP_039333327.1">
    <property type="nucleotide sequence ID" value="NZ_JTJJ01000064.1"/>
</dbReference>
<dbReference type="SUPFAM" id="SSF50129">
    <property type="entry name" value="GroES-like"/>
    <property type="match status" value="1"/>
</dbReference>
<evidence type="ECO:0000256" key="3">
    <source>
        <dbReference type="ARBA" id="ARBA00023002"/>
    </source>
</evidence>
<gene>
    <name evidence="6" type="ORF">QU24_16800</name>
</gene>
<evidence type="ECO:0000256" key="4">
    <source>
        <dbReference type="RuleBase" id="RU361277"/>
    </source>
</evidence>
<dbReference type="GO" id="GO:0008270">
    <property type="term" value="F:zinc ion binding"/>
    <property type="evidence" value="ECO:0007669"/>
    <property type="project" value="InterPro"/>
</dbReference>
<keyword evidence="1 4" id="KW-0479">Metal-binding</keyword>
<comment type="cofactor">
    <cofactor evidence="4">
        <name>Zn(2+)</name>
        <dbReference type="ChEBI" id="CHEBI:29105"/>
    </cofactor>
</comment>
<dbReference type="InterPro" id="IPR020843">
    <property type="entry name" value="ER"/>
</dbReference>
<sequence>MTTMKTLVVAEPRNMVWQQREKPTPAAHEILIKPIAAGICGTDIHAWAGNQPFFSYPRVLGHELCGEVVELGNRANGFKVGQRVALIPYVSCQQCDACLSGKTNCCENISVIGVHQDGGFCEFLSVPASNLLAVDEVEPEAAALIEPFAISAHAVRRAAVAADEQVLVVGAGPIGLGVAAIAAAAGAQVVVADTSEPRRQHVAQKLGLATINPLADNFDAALRAEFGGRLAAKVIDATGSPAAMNGAVKLIRHGGTIVFVGLHKGDLVIPDIEFHKREASVLGSRNATHEDFAKVGELMASGQLRADIMLNRHYNFSTLAETFESEVINNRELIKGVIQFAR</sequence>
<comment type="caution">
    <text evidence="6">The sequence shown here is derived from an EMBL/GenBank/DDBJ whole genome shotgun (WGS) entry which is preliminary data.</text>
</comment>
<proteinExistence type="inferred from homology"/>
<name>A0A0B1R1E1_9GAMM</name>
<evidence type="ECO:0000313" key="6">
    <source>
        <dbReference type="EMBL" id="KHJ66878.1"/>
    </source>
</evidence>
<dbReference type="Gene3D" id="3.90.180.10">
    <property type="entry name" value="Medium-chain alcohol dehydrogenases, catalytic domain"/>
    <property type="match status" value="1"/>
</dbReference>
<feature type="domain" description="Enoyl reductase (ER)" evidence="5">
    <location>
        <begin position="10"/>
        <end position="338"/>
    </location>
</feature>
<dbReference type="InterPro" id="IPR036291">
    <property type="entry name" value="NAD(P)-bd_dom_sf"/>
</dbReference>
<dbReference type="InterPro" id="IPR013149">
    <property type="entry name" value="ADH-like_C"/>
</dbReference>
<comment type="similarity">
    <text evidence="4">Belongs to the zinc-containing alcohol dehydrogenase family.</text>
</comment>
<dbReference type="EMBL" id="JTJJ01000064">
    <property type="protein sequence ID" value="KHJ66878.1"/>
    <property type="molecule type" value="Genomic_DNA"/>
</dbReference>
<keyword evidence="2 4" id="KW-0862">Zinc</keyword>
<dbReference type="Proteomes" id="UP000030853">
    <property type="component" value="Unassembled WGS sequence"/>
</dbReference>
<reference evidence="6 7" key="1">
    <citation type="submission" date="2014-11" db="EMBL/GenBank/DDBJ databases">
        <title>Genome sequencing of Pantoea rodasii ND03.</title>
        <authorList>
            <person name="Muhamad Yunos N.Y."/>
            <person name="Chan K.-G."/>
        </authorList>
    </citation>
    <scope>NUCLEOTIDE SEQUENCE [LARGE SCALE GENOMIC DNA]</scope>
    <source>
        <strain evidence="6 7">ND03</strain>
    </source>
</reference>